<organism evidence="5 6">
    <name type="scientific">Leucobacter ruminantium</name>
    <dbReference type="NCBI Taxonomy" id="1289170"/>
    <lineage>
        <taxon>Bacteria</taxon>
        <taxon>Bacillati</taxon>
        <taxon>Actinomycetota</taxon>
        <taxon>Actinomycetes</taxon>
        <taxon>Micrococcales</taxon>
        <taxon>Microbacteriaceae</taxon>
        <taxon>Leucobacter</taxon>
    </lineage>
</organism>
<evidence type="ECO:0000313" key="5">
    <source>
        <dbReference type="EMBL" id="MBO1805011.1"/>
    </source>
</evidence>
<keyword evidence="6" id="KW-1185">Reference proteome</keyword>
<accession>A0A939RYM0</accession>
<dbReference type="InterPro" id="IPR023753">
    <property type="entry name" value="FAD/NAD-binding_dom"/>
</dbReference>
<reference evidence="5" key="1">
    <citation type="submission" date="2021-03" db="EMBL/GenBank/DDBJ databases">
        <title>Leucobacter chromiisoli sp. nov., isolated from chromium-containing soil of chemical plant.</title>
        <authorList>
            <person name="Xu Z."/>
        </authorList>
    </citation>
    <scope>NUCLEOTIDE SEQUENCE</scope>
    <source>
        <strain evidence="5">A2</strain>
    </source>
</reference>
<comment type="caution">
    <text evidence="5">The sequence shown here is derived from an EMBL/GenBank/DDBJ whole genome shotgun (WGS) entry which is preliminary data.</text>
</comment>
<dbReference type="GO" id="GO:0004791">
    <property type="term" value="F:thioredoxin-disulfide reductase (NADPH) activity"/>
    <property type="evidence" value="ECO:0007669"/>
    <property type="project" value="UniProtKB-EC"/>
</dbReference>
<dbReference type="InterPro" id="IPR036188">
    <property type="entry name" value="FAD/NAD-bd_sf"/>
</dbReference>
<name>A0A939RYM0_9MICO</name>
<keyword evidence="1" id="KW-0285">Flavoprotein</keyword>
<dbReference type="Gene3D" id="3.50.50.60">
    <property type="entry name" value="FAD/NAD(P)-binding domain"/>
    <property type="match status" value="2"/>
</dbReference>
<dbReference type="PRINTS" id="PR00469">
    <property type="entry name" value="PNDRDTASEII"/>
</dbReference>
<comment type="catalytic activity">
    <reaction evidence="3">
        <text>[thioredoxin]-dithiol + NADP(+) = [thioredoxin]-disulfide + NADPH + H(+)</text>
        <dbReference type="Rhea" id="RHEA:20345"/>
        <dbReference type="Rhea" id="RHEA-COMP:10698"/>
        <dbReference type="Rhea" id="RHEA-COMP:10700"/>
        <dbReference type="ChEBI" id="CHEBI:15378"/>
        <dbReference type="ChEBI" id="CHEBI:29950"/>
        <dbReference type="ChEBI" id="CHEBI:50058"/>
        <dbReference type="ChEBI" id="CHEBI:57783"/>
        <dbReference type="ChEBI" id="CHEBI:58349"/>
        <dbReference type="EC" id="1.8.1.9"/>
    </reaction>
</comment>
<keyword evidence="2" id="KW-0560">Oxidoreductase</keyword>
<sequence>MIHRTWDTIVIGAGAAGLSAAQALGRSLRGTLVIDAGSPRNRFASHMHNVLGLDGTPPAELLARGRAEAERYGVAFREGSVLAVRDRPADEGSGSPARVLVELDGGDTLEARSLVVATGIADELPPIRGLARHWGTGVLHCPYCHGWEVRGRRLAVITTSPLGMHQARLLRQWTEDLTVFTAGLGELSDEARREFAARGVRLVPDPVTEVVAGDGAGIAAVRTASDEFAVDAIFTASALVPHDGFLAELALDRAETPMGSFIAVDPTGRTSHPRVWAAGNVVAPAATVPVAMGAGAMAGAAVNAVLVEEDFALAAGGPTGA</sequence>
<feature type="domain" description="FAD/NAD(P)-binding" evidence="4">
    <location>
        <begin position="7"/>
        <end position="295"/>
    </location>
</feature>
<dbReference type="PANTHER" id="PTHR48105">
    <property type="entry name" value="THIOREDOXIN REDUCTASE 1-RELATED-RELATED"/>
    <property type="match status" value="1"/>
</dbReference>
<gene>
    <name evidence="5" type="ORF">J4H91_06725</name>
</gene>
<dbReference type="Proteomes" id="UP000664398">
    <property type="component" value="Unassembled WGS sequence"/>
</dbReference>
<proteinExistence type="predicted"/>
<dbReference type="SUPFAM" id="SSF51905">
    <property type="entry name" value="FAD/NAD(P)-binding domain"/>
    <property type="match status" value="1"/>
</dbReference>
<evidence type="ECO:0000256" key="3">
    <source>
        <dbReference type="ARBA" id="ARBA00048132"/>
    </source>
</evidence>
<evidence type="ECO:0000259" key="4">
    <source>
        <dbReference type="Pfam" id="PF07992"/>
    </source>
</evidence>
<evidence type="ECO:0000256" key="2">
    <source>
        <dbReference type="ARBA" id="ARBA00023002"/>
    </source>
</evidence>
<dbReference type="RefSeq" id="WP_208045490.1">
    <property type="nucleotide sequence ID" value="NZ_JAGDYL010000008.1"/>
</dbReference>
<protein>
    <submittedName>
        <fullName evidence="5">NAD(P)/FAD-dependent oxidoreductase</fullName>
    </submittedName>
</protein>
<evidence type="ECO:0000313" key="6">
    <source>
        <dbReference type="Proteomes" id="UP000664398"/>
    </source>
</evidence>
<dbReference type="InterPro" id="IPR050097">
    <property type="entry name" value="Ferredoxin-NADP_redctase_2"/>
</dbReference>
<dbReference type="PRINTS" id="PR00368">
    <property type="entry name" value="FADPNR"/>
</dbReference>
<dbReference type="AlphaFoldDB" id="A0A939RYM0"/>
<dbReference type="Pfam" id="PF07992">
    <property type="entry name" value="Pyr_redox_2"/>
    <property type="match status" value="1"/>
</dbReference>
<evidence type="ECO:0000256" key="1">
    <source>
        <dbReference type="ARBA" id="ARBA00022630"/>
    </source>
</evidence>
<dbReference type="EMBL" id="JAGDYL010000008">
    <property type="protein sequence ID" value="MBO1805011.1"/>
    <property type="molecule type" value="Genomic_DNA"/>
</dbReference>